<reference evidence="4" key="1">
    <citation type="submission" date="2022-07" db="EMBL/GenBank/DDBJ databases">
        <title>Phylogenomic reconstructions and comparative analyses of Kickxellomycotina fungi.</title>
        <authorList>
            <person name="Reynolds N.K."/>
            <person name="Stajich J.E."/>
            <person name="Barry K."/>
            <person name="Grigoriev I.V."/>
            <person name="Crous P."/>
            <person name="Smith M.E."/>
        </authorList>
    </citation>
    <scope>NUCLEOTIDE SEQUENCE</scope>
    <source>
        <strain evidence="4">NRRL 3115</strain>
    </source>
</reference>
<dbReference type="OrthoDB" id="7025426at2759"/>
<evidence type="ECO:0000259" key="3">
    <source>
        <dbReference type="SMART" id="SM01185"/>
    </source>
</evidence>
<dbReference type="Pfam" id="PF09285">
    <property type="entry name" value="Elong-fact-P_C"/>
    <property type="match status" value="1"/>
</dbReference>
<proteinExistence type="inferred from homology"/>
<dbReference type="SMART" id="SM01185">
    <property type="entry name" value="EFP"/>
    <property type="match status" value="1"/>
</dbReference>
<dbReference type="SUPFAM" id="SSF50104">
    <property type="entry name" value="Translation proteins SH3-like domain"/>
    <property type="match status" value="1"/>
</dbReference>
<dbReference type="EMBL" id="JANBTW010000001">
    <property type="protein sequence ID" value="KAJ2681094.1"/>
    <property type="molecule type" value="Genomic_DNA"/>
</dbReference>
<organism evidence="4 5">
    <name type="scientific">Coemansia spiralis</name>
    <dbReference type="NCBI Taxonomy" id="417178"/>
    <lineage>
        <taxon>Eukaryota</taxon>
        <taxon>Fungi</taxon>
        <taxon>Fungi incertae sedis</taxon>
        <taxon>Zoopagomycota</taxon>
        <taxon>Kickxellomycotina</taxon>
        <taxon>Kickxellomycetes</taxon>
        <taxon>Kickxellales</taxon>
        <taxon>Kickxellaceae</taxon>
        <taxon>Coemansia</taxon>
    </lineage>
</organism>
<dbReference type="Pfam" id="PF08207">
    <property type="entry name" value="EFP_N"/>
    <property type="match status" value="1"/>
</dbReference>
<dbReference type="InterPro" id="IPR014722">
    <property type="entry name" value="Rib_uL2_dom2"/>
</dbReference>
<dbReference type="InterPro" id="IPR001059">
    <property type="entry name" value="Transl_elong_P/YeiP_cen"/>
</dbReference>
<sequence length="214" mass="23893">MFRSALARIGQPRISAFQPPSRRWYQVSPTAVRPGMVIDHKGEPLIVLSREQGGTGRGQSVIKMSLKHAVTGIRSQERFRSGDALEVMVLAQNKYQYLYTDSDTVHLMDMQTFEELAMSIDSFEGDKEHLALLEDGMAVTVQVLVPQPGPISWRLPPRHTYKVDSVEIRLQQEAGTTYVPATLTNGVRVSVPSFIKPGESIVVDLQKIEYIGRA</sequence>
<dbReference type="SUPFAM" id="SSF50249">
    <property type="entry name" value="Nucleic acid-binding proteins"/>
    <property type="match status" value="2"/>
</dbReference>
<evidence type="ECO:0000256" key="1">
    <source>
        <dbReference type="ARBA" id="ARBA00009479"/>
    </source>
</evidence>
<evidence type="ECO:0000259" key="2">
    <source>
        <dbReference type="SMART" id="SM00841"/>
    </source>
</evidence>
<feature type="domain" description="Translation elongation factor P/YeiP central" evidence="3">
    <location>
        <begin position="92"/>
        <end position="151"/>
    </location>
</feature>
<dbReference type="GO" id="GO:0003746">
    <property type="term" value="F:translation elongation factor activity"/>
    <property type="evidence" value="ECO:0007669"/>
    <property type="project" value="InterPro"/>
</dbReference>
<dbReference type="AlphaFoldDB" id="A0A9W8GD51"/>
<dbReference type="Gene3D" id="2.30.30.30">
    <property type="match status" value="1"/>
</dbReference>
<dbReference type="InterPro" id="IPR012340">
    <property type="entry name" value="NA-bd_OB-fold"/>
</dbReference>
<name>A0A9W8GD51_9FUNG</name>
<gene>
    <name evidence="4" type="ORF">GGI25_000049</name>
</gene>
<dbReference type="InterPro" id="IPR015365">
    <property type="entry name" value="Elong-fact-P_C"/>
</dbReference>
<dbReference type="InterPro" id="IPR020599">
    <property type="entry name" value="Transl_elong_fac_P/YeiP"/>
</dbReference>
<evidence type="ECO:0000313" key="4">
    <source>
        <dbReference type="EMBL" id="KAJ2681094.1"/>
    </source>
</evidence>
<evidence type="ECO:0000313" key="5">
    <source>
        <dbReference type="Proteomes" id="UP001151518"/>
    </source>
</evidence>
<comment type="caution">
    <text evidence="4">The sequence shown here is derived from an EMBL/GenBank/DDBJ whole genome shotgun (WGS) entry which is preliminary data.</text>
</comment>
<comment type="similarity">
    <text evidence="1">Belongs to the elongation factor P family.</text>
</comment>
<dbReference type="SMART" id="SM00841">
    <property type="entry name" value="Elong-fact-P_C"/>
    <property type="match status" value="1"/>
</dbReference>
<dbReference type="Pfam" id="PF01132">
    <property type="entry name" value="EFP"/>
    <property type="match status" value="1"/>
</dbReference>
<dbReference type="GO" id="GO:0005737">
    <property type="term" value="C:cytoplasm"/>
    <property type="evidence" value="ECO:0007669"/>
    <property type="project" value="InterPro"/>
</dbReference>
<dbReference type="InterPro" id="IPR013185">
    <property type="entry name" value="Transl_elong_KOW-like"/>
</dbReference>
<protein>
    <recommendedName>
        <fullName evidence="6">Elongation factor P</fullName>
    </recommendedName>
</protein>
<dbReference type="PANTHER" id="PTHR30053">
    <property type="entry name" value="ELONGATION FACTOR P"/>
    <property type="match status" value="1"/>
</dbReference>
<accession>A0A9W8GD51</accession>
<evidence type="ECO:0008006" key="6">
    <source>
        <dbReference type="Google" id="ProtNLM"/>
    </source>
</evidence>
<feature type="domain" description="Elongation factor P C-terminal" evidence="2">
    <location>
        <begin position="159"/>
        <end position="213"/>
    </location>
</feature>
<dbReference type="GO" id="GO:0043043">
    <property type="term" value="P:peptide biosynthetic process"/>
    <property type="evidence" value="ECO:0007669"/>
    <property type="project" value="InterPro"/>
</dbReference>
<dbReference type="Gene3D" id="2.40.50.140">
    <property type="entry name" value="Nucleic acid-binding proteins"/>
    <property type="match status" value="2"/>
</dbReference>
<dbReference type="InterPro" id="IPR008991">
    <property type="entry name" value="Translation_prot_SH3-like_sf"/>
</dbReference>
<dbReference type="PANTHER" id="PTHR30053:SF14">
    <property type="entry name" value="TRANSLATION ELONGATION FACTOR KOW-LIKE DOMAIN-CONTAINING PROTEIN"/>
    <property type="match status" value="1"/>
</dbReference>
<dbReference type="Proteomes" id="UP001151518">
    <property type="component" value="Unassembled WGS sequence"/>
</dbReference>
<dbReference type="PIRSF" id="PIRSF005901">
    <property type="entry name" value="EF-P"/>
    <property type="match status" value="1"/>
</dbReference>